<protein>
    <submittedName>
        <fullName evidence="1">Uncharacterized protein</fullName>
    </submittedName>
</protein>
<evidence type="ECO:0000313" key="1">
    <source>
        <dbReference type="EMBL" id="KAA6412618.1"/>
    </source>
</evidence>
<reference evidence="1 2" key="1">
    <citation type="submission" date="2019-09" db="EMBL/GenBank/DDBJ databases">
        <title>The hologenome of the rock-dwelling lichen Lasallia pustulata.</title>
        <authorList>
            <person name="Greshake Tzovaras B."/>
            <person name="Segers F."/>
            <person name="Bicker A."/>
            <person name="Dal Grande F."/>
            <person name="Otte J."/>
            <person name="Hankeln T."/>
            <person name="Schmitt I."/>
            <person name="Ebersberger I."/>
        </authorList>
    </citation>
    <scope>NUCLEOTIDE SEQUENCE [LARGE SCALE GENOMIC DNA]</scope>
    <source>
        <strain evidence="1">A1-1</strain>
    </source>
</reference>
<organism evidence="1 2">
    <name type="scientific">Lasallia pustulata</name>
    <dbReference type="NCBI Taxonomy" id="136370"/>
    <lineage>
        <taxon>Eukaryota</taxon>
        <taxon>Fungi</taxon>
        <taxon>Dikarya</taxon>
        <taxon>Ascomycota</taxon>
        <taxon>Pezizomycotina</taxon>
        <taxon>Lecanoromycetes</taxon>
        <taxon>OSLEUM clade</taxon>
        <taxon>Umbilicariomycetidae</taxon>
        <taxon>Umbilicariales</taxon>
        <taxon>Umbilicariaceae</taxon>
        <taxon>Lasallia</taxon>
    </lineage>
</organism>
<dbReference type="OrthoDB" id="5314997at2759"/>
<comment type="caution">
    <text evidence="1">The sequence shown here is derived from an EMBL/GenBank/DDBJ whole genome shotgun (WGS) entry which is preliminary data.</text>
</comment>
<proteinExistence type="predicted"/>
<accession>A0A5M8PSR6</accession>
<dbReference type="EMBL" id="VXIT01000005">
    <property type="protein sequence ID" value="KAA6412618.1"/>
    <property type="molecule type" value="Genomic_DNA"/>
</dbReference>
<gene>
    <name evidence="1" type="ORF">FRX48_03610</name>
</gene>
<evidence type="ECO:0000313" key="2">
    <source>
        <dbReference type="Proteomes" id="UP000324767"/>
    </source>
</evidence>
<sequence>MLLILNNVLRTLLRTYTRTSMATIRFLSLPPEIRCMVYAFHFAGGVVTRYSPLYPGQRIIRGGLSREWQVLLTCRLVKQEAQPIMYKFTLYVLDVPESPGLFNLRLPHHRSLRYEFRRMGLQFNYRIIGAGMLRSLRHAVQLLWCCRRLNYLEIDTVIGSRSRISPEDWATLQSNPGCLIAEFRPQDQTIMGWLAEAIGPRVDVSVQDYCLGPTHVLRRRYIARTHRELEQSQQRAVSIEP</sequence>
<name>A0A5M8PSR6_9LECA</name>
<dbReference type="AlphaFoldDB" id="A0A5M8PSR6"/>
<dbReference type="Proteomes" id="UP000324767">
    <property type="component" value="Unassembled WGS sequence"/>
</dbReference>